<dbReference type="eggNOG" id="COG2259">
    <property type="taxonomic scope" value="Bacteria"/>
</dbReference>
<feature type="transmembrane region" description="Helical" evidence="7">
    <location>
        <begin position="72"/>
        <end position="100"/>
    </location>
</feature>
<dbReference type="RefSeq" id="WP_013942996.1">
    <property type="nucleotide sequence ID" value="NC_015713.1"/>
</dbReference>
<evidence type="ECO:0000256" key="2">
    <source>
        <dbReference type="ARBA" id="ARBA00006679"/>
    </source>
</evidence>
<dbReference type="Proteomes" id="UP000000496">
    <property type="component" value="Chromosome gsn.131"/>
</dbReference>
<protein>
    <submittedName>
        <fullName evidence="8">DoxX</fullName>
    </submittedName>
</protein>
<keyword evidence="3" id="KW-1003">Cell membrane</keyword>
<sequence>MHDFFSKLGHYKRQLVWLPIFVTRLGIGIFFILSGFFKLFDSDQHAKLLKTMISANIPFPEFNAYFVPLVELLGGALILIGLLTSLSALVLLIIMVTAIVTERIAEVAMHGGLILIENFFYLPEVLYTLIFFWLFFSGPGKISFDYVIGKKKRMSRY</sequence>
<organism evidence="8 9">
    <name type="scientific">Simkania negevensis (strain ATCC VR-1471 / DSM 27360 / Z)</name>
    <dbReference type="NCBI Taxonomy" id="331113"/>
    <lineage>
        <taxon>Bacteria</taxon>
        <taxon>Pseudomonadati</taxon>
        <taxon>Chlamydiota</taxon>
        <taxon>Chlamydiia</taxon>
        <taxon>Parachlamydiales</taxon>
        <taxon>Simkaniaceae</taxon>
        <taxon>Simkania</taxon>
    </lineage>
</organism>
<evidence type="ECO:0000256" key="4">
    <source>
        <dbReference type="ARBA" id="ARBA00022692"/>
    </source>
</evidence>
<dbReference type="InterPro" id="IPR032808">
    <property type="entry name" value="DoxX"/>
</dbReference>
<dbReference type="STRING" id="331113.SNE_A06520"/>
<dbReference type="AlphaFoldDB" id="F8L714"/>
<dbReference type="GO" id="GO:0005886">
    <property type="term" value="C:plasma membrane"/>
    <property type="evidence" value="ECO:0007669"/>
    <property type="project" value="UniProtKB-SubCell"/>
</dbReference>
<feature type="transmembrane region" description="Helical" evidence="7">
    <location>
        <begin position="15"/>
        <end position="37"/>
    </location>
</feature>
<dbReference type="InterPro" id="IPR051907">
    <property type="entry name" value="DoxX-like_oxidoreductase"/>
</dbReference>
<accession>F8L714</accession>
<dbReference type="Pfam" id="PF07681">
    <property type="entry name" value="DoxX"/>
    <property type="match status" value="1"/>
</dbReference>
<comment type="subcellular location">
    <subcellularLocation>
        <location evidence="1">Cell membrane</location>
        <topology evidence="1">Multi-pass membrane protein</topology>
    </subcellularLocation>
</comment>
<keyword evidence="5 7" id="KW-1133">Transmembrane helix</keyword>
<evidence type="ECO:0000256" key="5">
    <source>
        <dbReference type="ARBA" id="ARBA00022989"/>
    </source>
</evidence>
<keyword evidence="9" id="KW-1185">Reference proteome</keyword>
<evidence type="ECO:0000256" key="7">
    <source>
        <dbReference type="SAM" id="Phobius"/>
    </source>
</evidence>
<comment type="similarity">
    <text evidence="2">Belongs to the DoxX family.</text>
</comment>
<reference key="1">
    <citation type="journal article" date="2011" name="Mol. Biol. Evol.">
        <title>Unity in variety -- the pan-genome of the Chlamydiae.</title>
        <authorList>
            <person name="Collingro A."/>
            <person name="Tischler P."/>
            <person name="Weinmaier T."/>
            <person name="Penz T."/>
            <person name="Heinz E."/>
            <person name="Brunham R.C."/>
            <person name="Read T.D."/>
            <person name="Bavoil P.M."/>
            <person name="Sachse K."/>
            <person name="Kahane S."/>
            <person name="Friedman M.G."/>
            <person name="Rattei T."/>
            <person name="Myers G.S.A."/>
            <person name="Horn M."/>
        </authorList>
    </citation>
    <scope>NUCLEOTIDE SEQUENCE</scope>
    <source>
        <strain>Z</strain>
    </source>
</reference>
<evidence type="ECO:0000313" key="8">
    <source>
        <dbReference type="EMBL" id="CCB88529.1"/>
    </source>
</evidence>
<dbReference type="OrthoDB" id="21999at2"/>
<feature type="transmembrane region" description="Helical" evidence="7">
    <location>
        <begin position="112"/>
        <end position="136"/>
    </location>
</feature>
<proteinExistence type="inferred from homology"/>
<keyword evidence="6 7" id="KW-0472">Membrane</keyword>
<dbReference type="HOGENOM" id="CLU_058421_7_3_0"/>
<evidence type="ECO:0000256" key="3">
    <source>
        <dbReference type="ARBA" id="ARBA00022475"/>
    </source>
</evidence>
<dbReference type="EMBL" id="FR872582">
    <property type="protein sequence ID" value="CCB88529.1"/>
    <property type="molecule type" value="Genomic_DNA"/>
</dbReference>
<dbReference type="KEGG" id="sng:SNE_A06520"/>
<name>F8L714_SIMNZ</name>
<dbReference type="PANTHER" id="PTHR33452:SF1">
    <property type="entry name" value="INNER MEMBRANE PROTEIN YPHA-RELATED"/>
    <property type="match status" value="1"/>
</dbReference>
<reference evidence="8 9" key="2">
    <citation type="journal article" date="2011" name="Mol. Biol. Evol.">
        <title>Unity in variety--the pan-genome of the Chlamydiae.</title>
        <authorList>
            <person name="Collingro A."/>
            <person name="Tischler P."/>
            <person name="Weinmaier T."/>
            <person name="Penz T."/>
            <person name="Heinz E."/>
            <person name="Brunham R.C."/>
            <person name="Read T.D."/>
            <person name="Bavoil P.M."/>
            <person name="Sachse K."/>
            <person name="Kahane S."/>
            <person name="Friedman M.G."/>
            <person name="Rattei T."/>
            <person name="Myers G.S."/>
            <person name="Horn M."/>
        </authorList>
    </citation>
    <scope>NUCLEOTIDE SEQUENCE [LARGE SCALE GENOMIC DNA]</scope>
    <source>
        <strain evidence="9">ATCC VR-1471 / Z</strain>
    </source>
</reference>
<evidence type="ECO:0000313" key="9">
    <source>
        <dbReference type="Proteomes" id="UP000000496"/>
    </source>
</evidence>
<dbReference type="PANTHER" id="PTHR33452">
    <property type="entry name" value="OXIDOREDUCTASE CATD-RELATED"/>
    <property type="match status" value="1"/>
</dbReference>
<evidence type="ECO:0000256" key="1">
    <source>
        <dbReference type="ARBA" id="ARBA00004651"/>
    </source>
</evidence>
<evidence type="ECO:0000256" key="6">
    <source>
        <dbReference type="ARBA" id="ARBA00023136"/>
    </source>
</evidence>
<keyword evidence="4 7" id="KW-0812">Transmembrane</keyword>
<gene>
    <name evidence="8" type="ordered locus">SNE_A06520</name>
</gene>